<dbReference type="InterPro" id="IPR000524">
    <property type="entry name" value="Tscrpt_reg_HTH_GntR"/>
</dbReference>
<sequence length="122" mass="14045">MEFNNNKSIYLQIAESITEKIVRGEYAEGNKIPSVREMAANMGVNPNTIMRTYSELQSQGIIGNKRGIGYFVNEKAQEAILLQKRKHFYEEVLPEFIRQAELLGIELEDLQKHLSTLENENK</sequence>
<dbReference type="Gene3D" id="1.10.287.100">
    <property type="match status" value="1"/>
</dbReference>
<keyword evidence="3" id="KW-0804">Transcription</keyword>
<reference evidence="6" key="1">
    <citation type="journal article" date="2019" name="Int. J. Syst. Evol. Microbiol.">
        <title>The Global Catalogue of Microorganisms (GCM) 10K type strain sequencing project: providing services to taxonomists for standard genome sequencing and annotation.</title>
        <authorList>
            <consortium name="The Broad Institute Genomics Platform"/>
            <consortium name="The Broad Institute Genome Sequencing Center for Infectious Disease"/>
            <person name="Wu L."/>
            <person name="Ma J."/>
        </authorList>
    </citation>
    <scope>NUCLEOTIDE SEQUENCE [LARGE SCALE GENOMIC DNA]</scope>
    <source>
        <strain evidence="6">JCM 18326</strain>
    </source>
</reference>
<comment type="caution">
    <text evidence="5">The sequence shown here is derived from an EMBL/GenBank/DDBJ whole genome shotgun (WGS) entry which is preliminary data.</text>
</comment>
<organism evidence="5 6">
    <name type="scientific">Algivirga pacifica</name>
    <dbReference type="NCBI Taxonomy" id="1162670"/>
    <lineage>
        <taxon>Bacteria</taxon>
        <taxon>Pseudomonadati</taxon>
        <taxon>Bacteroidota</taxon>
        <taxon>Cytophagia</taxon>
        <taxon>Cytophagales</taxon>
        <taxon>Flammeovirgaceae</taxon>
        <taxon>Algivirga</taxon>
    </lineage>
</organism>
<feature type="domain" description="HTH gntR-type" evidence="4">
    <location>
        <begin position="7"/>
        <end position="75"/>
    </location>
</feature>
<evidence type="ECO:0000256" key="3">
    <source>
        <dbReference type="ARBA" id="ARBA00023163"/>
    </source>
</evidence>
<proteinExistence type="predicted"/>
<accession>A0ABP9D8U6</accession>
<keyword evidence="1" id="KW-0805">Transcription regulation</keyword>
<dbReference type="EMBL" id="BAABJX010000026">
    <property type="protein sequence ID" value="GAA4832649.1"/>
    <property type="molecule type" value="Genomic_DNA"/>
</dbReference>
<dbReference type="PANTHER" id="PTHR38445">
    <property type="entry name" value="HTH-TYPE TRANSCRIPTIONAL REPRESSOR YTRA"/>
    <property type="match status" value="1"/>
</dbReference>
<keyword evidence="2" id="KW-0238">DNA-binding</keyword>
<evidence type="ECO:0000313" key="6">
    <source>
        <dbReference type="Proteomes" id="UP001500298"/>
    </source>
</evidence>
<dbReference type="InterPro" id="IPR036388">
    <property type="entry name" value="WH-like_DNA-bd_sf"/>
</dbReference>
<name>A0ABP9D8U6_9BACT</name>
<dbReference type="Pfam" id="PF00392">
    <property type="entry name" value="GntR"/>
    <property type="match status" value="1"/>
</dbReference>
<evidence type="ECO:0000256" key="1">
    <source>
        <dbReference type="ARBA" id="ARBA00023015"/>
    </source>
</evidence>
<dbReference type="SMART" id="SM00345">
    <property type="entry name" value="HTH_GNTR"/>
    <property type="match status" value="1"/>
</dbReference>
<dbReference type="CDD" id="cd07377">
    <property type="entry name" value="WHTH_GntR"/>
    <property type="match status" value="1"/>
</dbReference>
<dbReference type="RefSeq" id="WP_345370993.1">
    <property type="nucleotide sequence ID" value="NZ_BAABJX010000026.1"/>
</dbReference>
<keyword evidence="6" id="KW-1185">Reference proteome</keyword>
<dbReference type="Gene3D" id="1.10.10.10">
    <property type="entry name" value="Winged helix-like DNA-binding domain superfamily/Winged helix DNA-binding domain"/>
    <property type="match status" value="1"/>
</dbReference>
<dbReference type="InterPro" id="IPR036390">
    <property type="entry name" value="WH_DNA-bd_sf"/>
</dbReference>
<dbReference type="PANTHER" id="PTHR38445:SF10">
    <property type="entry name" value="GNTR-FAMILY TRANSCRIPTIONAL REGULATOR"/>
    <property type="match status" value="1"/>
</dbReference>
<dbReference type="Proteomes" id="UP001500298">
    <property type="component" value="Unassembled WGS sequence"/>
</dbReference>
<evidence type="ECO:0000259" key="4">
    <source>
        <dbReference type="PROSITE" id="PS50949"/>
    </source>
</evidence>
<dbReference type="SUPFAM" id="SSF46785">
    <property type="entry name" value="Winged helix' DNA-binding domain"/>
    <property type="match status" value="1"/>
</dbReference>
<evidence type="ECO:0000313" key="5">
    <source>
        <dbReference type="EMBL" id="GAA4832649.1"/>
    </source>
</evidence>
<gene>
    <name evidence="5" type="ORF">GCM10023331_17350</name>
</gene>
<evidence type="ECO:0000256" key="2">
    <source>
        <dbReference type="ARBA" id="ARBA00023125"/>
    </source>
</evidence>
<protein>
    <submittedName>
        <fullName evidence="5">GntR family transcriptional regulator</fullName>
    </submittedName>
</protein>
<dbReference type="PROSITE" id="PS50949">
    <property type="entry name" value="HTH_GNTR"/>
    <property type="match status" value="1"/>
</dbReference>